<proteinExistence type="predicted"/>
<protein>
    <recommendedName>
        <fullName evidence="3">DNA cytosine methyltransferase</fullName>
    </recommendedName>
</protein>
<evidence type="ECO:0000313" key="2">
    <source>
        <dbReference type="Proteomes" id="UP000002361"/>
    </source>
</evidence>
<reference key="1">
    <citation type="submission" date="2008-12" db="EMBL/GenBank/DDBJ databases">
        <title>Complete genome sequence of Rhodobacter capsulatus SB1003.</title>
        <authorList>
            <person name="Strnad H."/>
            <person name="Lapidus A."/>
            <person name="Vlcek C."/>
            <person name="Ulbrich P."/>
            <person name="Paces J."/>
            <person name="Maltsev N."/>
            <person name="Kumar V."/>
            <person name="Kogan Y."/>
            <person name="Milgram A."/>
            <person name="Rebrekov D."/>
            <person name="Mazur M."/>
            <person name="Cox R."/>
            <person name="Kyrpides N."/>
            <person name="Kolar M."/>
            <person name="Sachova J."/>
            <person name="Ridl J."/>
            <person name="Ivanova N."/>
            <person name="Kapatral V."/>
            <person name="Los T."/>
            <person name="Lykidis A."/>
            <person name="Mikhailova N."/>
            <person name="Reznik G."/>
            <person name="Vasieva O."/>
            <person name="Fonstein M."/>
            <person name="Paces V."/>
            <person name="Haselkorn R."/>
        </authorList>
    </citation>
    <scope>NUCLEOTIDE SEQUENCE</scope>
    <source>
        <strain>SB1003</strain>
    </source>
</reference>
<sequence length="213" mass="23572">MKPAAIFLYELSGKSAEPFAAAGWDCYCIDIQHPGNRTEGNVHFVQADARRWKPTRDMVERCRFFAAFPPCDDLATSGARWFKGKGLHALADAIELFAIAAEWAEFFEVPYLIENPRSTISTYWRKPDHSFDPCDYSRLAPSEHYTKKTCLWTGGGFVMPAKTPLPGPAQANVIRDMKGKGRARANARSVTPTGFMRAAFEANFGATAQAVAA</sequence>
<dbReference type="AlphaFoldDB" id="D5ALK7"/>
<dbReference type="STRING" id="272942.RCAP_rcc02338"/>
<dbReference type="RefSeq" id="WP_013068047.1">
    <property type="nucleotide sequence ID" value="NC_014034.1"/>
</dbReference>
<evidence type="ECO:0000313" key="1">
    <source>
        <dbReference type="EMBL" id="ADE86068.1"/>
    </source>
</evidence>
<dbReference type="KEGG" id="rcp:RCAP_rcc02338"/>
<organism evidence="1 2">
    <name type="scientific">Rhodobacter capsulatus (strain ATCC BAA-309 / NBRC 16581 / SB1003)</name>
    <dbReference type="NCBI Taxonomy" id="272942"/>
    <lineage>
        <taxon>Bacteria</taxon>
        <taxon>Pseudomonadati</taxon>
        <taxon>Pseudomonadota</taxon>
        <taxon>Alphaproteobacteria</taxon>
        <taxon>Rhodobacterales</taxon>
        <taxon>Rhodobacter group</taxon>
        <taxon>Rhodobacter</taxon>
    </lineage>
</organism>
<dbReference type="GeneID" id="31491171"/>
<keyword evidence="2" id="KW-1185">Reference proteome</keyword>
<evidence type="ECO:0008006" key="3">
    <source>
        <dbReference type="Google" id="ProtNLM"/>
    </source>
</evidence>
<name>D5ALK7_RHOCB</name>
<dbReference type="EMBL" id="CP001312">
    <property type="protein sequence ID" value="ADE86068.1"/>
    <property type="molecule type" value="Genomic_DNA"/>
</dbReference>
<dbReference type="Proteomes" id="UP000002361">
    <property type="component" value="Chromosome"/>
</dbReference>
<dbReference type="HOGENOM" id="CLU_099881_0_0_5"/>
<dbReference type="eggNOG" id="ENOG5032PFD">
    <property type="taxonomic scope" value="Bacteria"/>
</dbReference>
<gene>
    <name evidence="1" type="ordered locus">RCAP_rcc02338</name>
</gene>
<accession>D5ALK7</accession>
<reference evidence="1 2" key="2">
    <citation type="journal article" date="2010" name="J. Bacteriol.">
        <title>Complete genome sequence of the photosynthetic purple nonsulfur bacterium Rhodobacter capsulatus SB 1003.</title>
        <authorList>
            <person name="Strnad H."/>
            <person name="Lapidus A."/>
            <person name="Paces J."/>
            <person name="Ulbrich P."/>
            <person name="Vlcek C."/>
            <person name="Paces V."/>
            <person name="Haselkorn R."/>
        </authorList>
    </citation>
    <scope>NUCLEOTIDE SEQUENCE [LARGE SCALE GENOMIC DNA]</scope>
    <source>
        <strain evidence="2">ATCC BAA-309 / NBRC 16581 / SB1003</strain>
    </source>
</reference>
<dbReference type="OrthoDB" id="9134166at2"/>